<dbReference type="EnsemblProtists" id="EKX31430">
    <property type="protein sequence ID" value="EKX31430"/>
    <property type="gene ID" value="GUITHDRAFT_149306"/>
</dbReference>
<evidence type="ECO:0000313" key="2">
    <source>
        <dbReference type="EMBL" id="EKX31430.1"/>
    </source>
</evidence>
<dbReference type="RefSeq" id="XP_005818410.1">
    <property type="nucleotide sequence ID" value="XM_005818353.1"/>
</dbReference>
<evidence type="ECO:0000313" key="4">
    <source>
        <dbReference type="Proteomes" id="UP000011087"/>
    </source>
</evidence>
<organism evidence="2">
    <name type="scientific">Guillardia theta (strain CCMP2712)</name>
    <name type="common">Cryptophyte</name>
    <dbReference type="NCBI Taxonomy" id="905079"/>
    <lineage>
        <taxon>Eukaryota</taxon>
        <taxon>Cryptophyceae</taxon>
        <taxon>Pyrenomonadales</taxon>
        <taxon>Geminigeraceae</taxon>
        <taxon>Guillardia</taxon>
    </lineage>
</organism>
<dbReference type="KEGG" id="gtt:GUITHDRAFT_149306"/>
<protein>
    <submittedName>
        <fullName evidence="2 3">Uncharacterized protein</fullName>
    </submittedName>
</protein>
<dbReference type="AlphaFoldDB" id="L1I6D7"/>
<reference evidence="3" key="3">
    <citation type="submission" date="2015-06" db="UniProtKB">
        <authorList>
            <consortium name="EnsemblProtists"/>
        </authorList>
    </citation>
    <scope>IDENTIFICATION</scope>
</reference>
<reference evidence="2 4" key="1">
    <citation type="journal article" date="2012" name="Nature">
        <title>Algal genomes reveal evolutionary mosaicism and the fate of nucleomorphs.</title>
        <authorList>
            <consortium name="DOE Joint Genome Institute"/>
            <person name="Curtis B.A."/>
            <person name="Tanifuji G."/>
            <person name="Burki F."/>
            <person name="Gruber A."/>
            <person name="Irimia M."/>
            <person name="Maruyama S."/>
            <person name="Arias M.C."/>
            <person name="Ball S.G."/>
            <person name="Gile G.H."/>
            <person name="Hirakawa Y."/>
            <person name="Hopkins J.F."/>
            <person name="Kuo A."/>
            <person name="Rensing S.A."/>
            <person name="Schmutz J."/>
            <person name="Symeonidi A."/>
            <person name="Elias M."/>
            <person name="Eveleigh R.J."/>
            <person name="Herman E.K."/>
            <person name="Klute M.J."/>
            <person name="Nakayama T."/>
            <person name="Obornik M."/>
            <person name="Reyes-Prieto A."/>
            <person name="Armbrust E.V."/>
            <person name="Aves S.J."/>
            <person name="Beiko R.G."/>
            <person name="Coutinho P."/>
            <person name="Dacks J.B."/>
            <person name="Durnford D.G."/>
            <person name="Fast N.M."/>
            <person name="Green B.R."/>
            <person name="Grisdale C.J."/>
            <person name="Hempel F."/>
            <person name="Henrissat B."/>
            <person name="Hoppner M.P."/>
            <person name="Ishida K."/>
            <person name="Kim E."/>
            <person name="Koreny L."/>
            <person name="Kroth P.G."/>
            <person name="Liu Y."/>
            <person name="Malik S.B."/>
            <person name="Maier U.G."/>
            <person name="McRose D."/>
            <person name="Mock T."/>
            <person name="Neilson J.A."/>
            <person name="Onodera N.T."/>
            <person name="Poole A.M."/>
            <person name="Pritham E.J."/>
            <person name="Richards T.A."/>
            <person name="Rocap G."/>
            <person name="Roy S.W."/>
            <person name="Sarai C."/>
            <person name="Schaack S."/>
            <person name="Shirato S."/>
            <person name="Slamovits C.H."/>
            <person name="Spencer D.F."/>
            <person name="Suzuki S."/>
            <person name="Worden A.Z."/>
            <person name="Zauner S."/>
            <person name="Barry K."/>
            <person name="Bell C."/>
            <person name="Bharti A.K."/>
            <person name="Crow J.A."/>
            <person name="Grimwood J."/>
            <person name="Kramer R."/>
            <person name="Lindquist E."/>
            <person name="Lucas S."/>
            <person name="Salamov A."/>
            <person name="McFadden G.I."/>
            <person name="Lane C.E."/>
            <person name="Keeling P.J."/>
            <person name="Gray M.W."/>
            <person name="Grigoriev I.V."/>
            <person name="Archibald J.M."/>
        </authorList>
    </citation>
    <scope>NUCLEOTIDE SEQUENCE</scope>
    <source>
        <strain evidence="2 4">CCMP2712</strain>
    </source>
</reference>
<name>L1I6D7_GUITC</name>
<accession>L1I6D7</accession>
<dbReference type="OrthoDB" id="68995at2759"/>
<sequence length="181" mass="22183">MRQHGVDKWKIELYERFPCSNRTELRKKEGDIIKQIGTLSSIVSGRDKKEYSEANAEHLKERSRKYAEENKEKLKQRYEHYYQENKEKISERSKMRRETLTEEQREINRQRRKEYYDKHAEEDKERSKQYYQENKDKINERKRQMRKQKKETMGAATNKKEGDDELVEDIGRLDINQNETD</sequence>
<proteinExistence type="predicted"/>
<dbReference type="GeneID" id="17288151"/>
<dbReference type="Proteomes" id="UP000011087">
    <property type="component" value="Unassembled WGS sequence"/>
</dbReference>
<gene>
    <name evidence="2" type="ORF">GUITHDRAFT_149306</name>
</gene>
<keyword evidence="4" id="KW-1185">Reference proteome</keyword>
<reference evidence="4" key="2">
    <citation type="submission" date="2012-11" db="EMBL/GenBank/DDBJ databases">
        <authorList>
            <person name="Kuo A."/>
            <person name="Curtis B.A."/>
            <person name="Tanifuji G."/>
            <person name="Burki F."/>
            <person name="Gruber A."/>
            <person name="Irimia M."/>
            <person name="Maruyama S."/>
            <person name="Arias M.C."/>
            <person name="Ball S.G."/>
            <person name="Gile G.H."/>
            <person name="Hirakawa Y."/>
            <person name="Hopkins J.F."/>
            <person name="Rensing S.A."/>
            <person name="Schmutz J."/>
            <person name="Symeonidi A."/>
            <person name="Elias M."/>
            <person name="Eveleigh R.J."/>
            <person name="Herman E.K."/>
            <person name="Klute M.J."/>
            <person name="Nakayama T."/>
            <person name="Obornik M."/>
            <person name="Reyes-Prieto A."/>
            <person name="Armbrust E.V."/>
            <person name="Aves S.J."/>
            <person name="Beiko R.G."/>
            <person name="Coutinho P."/>
            <person name="Dacks J.B."/>
            <person name="Durnford D.G."/>
            <person name="Fast N.M."/>
            <person name="Green B.R."/>
            <person name="Grisdale C."/>
            <person name="Hempe F."/>
            <person name="Henrissat B."/>
            <person name="Hoppner M.P."/>
            <person name="Ishida K.-I."/>
            <person name="Kim E."/>
            <person name="Koreny L."/>
            <person name="Kroth P.G."/>
            <person name="Liu Y."/>
            <person name="Malik S.-B."/>
            <person name="Maier U.G."/>
            <person name="McRose D."/>
            <person name="Mock T."/>
            <person name="Neilson J.A."/>
            <person name="Onodera N.T."/>
            <person name="Poole A.M."/>
            <person name="Pritham E.J."/>
            <person name="Richards T.A."/>
            <person name="Rocap G."/>
            <person name="Roy S.W."/>
            <person name="Sarai C."/>
            <person name="Schaack S."/>
            <person name="Shirato S."/>
            <person name="Slamovits C.H."/>
            <person name="Spencer D.F."/>
            <person name="Suzuki S."/>
            <person name="Worden A.Z."/>
            <person name="Zauner S."/>
            <person name="Barry K."/>
            <person name="Bell C."/>
            <person name="Bharti A.K."/>
            <person name="Crow J.A."/>
            <person name="Grimwood J."/>
            <person name="Kramer R."/>
            <person name="Lindquist E."/>
            <person name="Lucas S."/>
            <person name="Salamov A."/>
            <person name="McFadden G.I."/>
            <person name="Lane C.E."/>
            <person name="Keeling P.J."/>
            <person name="Gray M.W."/>
            <person name="Grigoriev I.V."/>
            <person name="Archibald J.M."/>
        </authorList>
    </citation>
    <scope>NUCLEOTIDE SEQUENCE</scope>
    <source>
        <strain evidence="4">CCMP2712</strain>
    </source>
</reference>
<dbReference type="HOGENOM" id="CLU_1491777_0_0_1"/>
<evidence type="ECO:0000256" key="1">
    <source>
        <dbReference type="SAM" id="MobiDB-lite"/>
    </source>
</evidence>
<dbReference type="PaxDb" id="55529-EKX31430"/>
<evidence type="ECO:0000313" key="3">
    <source>
        <dbReference type="EnsemblProtists" id="EKX31430"/>
    </source>
</evidence>
<feature type="compositionally biased region" description="Basic and acidic residues" evidence="1">
    <location>
        <begin position="47"/>
        <end position="142"/>
    </location>
</feature>
<dbReference type="EMBL" id="JH993283">
    <property type="protein sequence ID" value="EKX31430.1"/>
    <property type="molecule type" value="Genomic_DNA"/>
</dbReference>
<feature type="region of interest" description="Disordered" evidence="1">
    <location>
        <begin position="47"/>
        <end position="181"/>
    </location>
</feature>